<dbReference type="InterPro" id="IPR003593">
    <property type="entry name" value="AAA+_ATPase"/>
</dbReference>
<keyword evidence="3" id="KW-0067">ATP-binding</keyword>
<accession>A0A3G1KSL5</accession>
<evidence type="ECO:0000256" key="2">
    <source>
        <dbReference type="ARBA" id="ARBA00022741"/>
    </source>
</evidence>
<evidence type="ECO:0000256" key="1">
    <source>
        <dbReference type="ARBA" id="ARBA00022448"/>
    </source>
</evidence>
<dbReference type="InterPro" id="IPR008995">
    <property type="entry name" value="Mo/tungstate-bd_C_term_dom"/>
</dbReference>
<dbReference type="SMART" id="SM00382">
    <property type="entry name" value="AAA"/>
    <property type="match status" value="1"/>
</dbReference>
<dbReference type="Gene3D" id="3.40.50.300">
    <property type="entry name" value="P-loop containing nucleotide triphosphate hydrolases"/>
    <property type="match status" value="1"/>
</dbReference>
<dbReference type="KEGG" id="fwa:DCMF_12125"/>
<gene>
    <name evidence="6" type="ORF">DCMF_12125</name>
</gene>
<dbReference type="EC" id="7.6.2.9" evidence="4"/>
<dbReference type="RefSeq" id="WP_148134676.1">
    <property type="nucleotide sequence ID" value="NZ_CP017634.1"/>
</dbReference>
<proteinExistence type="predicted"/>
<sequence length="377" mass="41087">MKQLRLKGISKWFGSFQALKGIGMTVSAGELVSLLGPSGCGKSTLFRIIAGLERAGEGEIWLDDCNFGCISPQKRKVGMVFQNYALFPNLTALGNISFGLEVQGMEREKARNEARCWLEKVGLASLEKRYPHELSGGQQQRVALARALAPKPEILLLDEPLSALDASVRTILRNEIRQIQQELGITTIYVTHDQAEALAMSDRIAVMKNGEIVEMATPQNLYRNPANLFTAEFIGTASRFDGPLLSVSPPVGQFGRFTLLLPGLTYSVQPGMPVTVMIRAESVGLAGDISGDRDMTMLQGTVQMNNFMGNIVRCNVGLFQGGTMLVDLPAEDERIFKVGEKIDIKVPPEACLVYDSKSGSSLLRGVPQAREIIKPAV</sequence>
<keyword evidence="2" id="KW-0547">Nucleotide-binding</keyword>
<organism evidence="6 7">
    <name type="scientific">Formimonas warabiya</name>
    <dbReference type="NCBI Taxonomy" id="1761012"/>
    <lineage>
        <taxon>Bacteria</taxon>
        <taxon>Bacillati</taxon>
        <taxon>Bacillota</taxon>
        <taxon>Clostridia</taxon>
        <taxon>Eubacteriales</taxon>
        <taxon>Peptococcaceae</taxon>
        <taxon>Candidatus Formimonas</taxon>
    </lineage>
</organism>
<dbReference type="InterPro" id="IPR050093">
    <property type="entry name" value="ABC_SmlMolc_Importer"/>
</dbReference>
<dbReference type="GO" id="GO:0043190">
    <property type="term" value="C:ATP-binding cassette (ABC) transporter complex"/>
    <property type="evidence" value="ECO:0007669"/>
    <property type="project" value="InterPro"/>
</dbReference>
<dbReference type="GO" id="GO:0016887">
    <property type="term" value="F:ATP hydrolysis activity"/>
    <property type="evidence" value="ECO:0007669"/>
    <property type="project" value="InterPro"/>
</dbReference>
<evidence type="ECO:0000259" key="5">
    <source>
        <dbReference type="PROSITE" id="PS50893"/>
    </source>
</evidence>
<evidence type="ECO:0000313" key="6">
    <source>
        <dbReference type="EMBL" id="ATW25420.1"/>
    </source>
</evidence>
<dbReference type="InterPro" id="IPR027417">
    <property type="entry name" value="P-loop_NTPase"/>
</dbReference>
<evidence type="ECO:0000256" key="3">
    <source>
        <dbReference type="ARBA" id="ARBA00022840"/>
    </source>
</evidence>
<keyword evidence="7" id="KW-1185">Reference proteome</keyword>
<dbReference type="GO" id="GO:0015418">
    <property type="term" value="F:ABC-type quaternary ammonium compound transporting activity"/>
    <property type="evidence" value="ECO:0007669"/>
    <property type="project" value="UniProtKB-EC"/>
</dbReference>
<keyword evidence="1" id="KW-0813">Transport</keyword>
<dbReference type="EMBL" id="CP017634">
    <property type="protein sequence ID" value="ATW25420.1"/>
    <property type="molecule type" value="Genomic_DNA"/>
</dbReference>
<dbReference type="PROSITE" id="PS50893">
    <property type="entry name" value="ABC_TRANSPORTER_2"/>
    <property type="match status" value="1"/>
</dbReference>
<evidence type="ECO:0000313" key="7">
    <source>
        <dbReference type="Proteomes" id="UP000323521"/>
    </source>
</evidence>
<dbReference type="SUPFAM" id="SSF52540">
    <property type="entry name" value="P-loop containing nucleoside triphosphate hydrolases"/>
    <property type="match status" value="1"/>
</dbReference>
<dbReference type="OrthoDB" id="9802264at2"/>
<dbReference type="Proteomes" id="UP000323521">
    <property type="component" value="Chromosome"/>
</dbReference>
<feature type="domain" description="ABC transporter" evidence="5">
    <location>
        <begin position="4"/>
        <end position="234"/>
    </location>
</feature>
<reference evidence="6 7" key="1">
    <citation type="submission" date="2016-10" db="EMBL/GenBank/DDBJ databases">
        <title>Complete Genome Sequence of Peptococcaceae strain DCMF.</title>
        <authorList>
            <person name="Edwards R.J."/>
            <person name="Holland S.I."/>
            <person name="Deshpande N.P."/>
            <person name="Wong Y.K."/>
            <person name="Ertan H."/>
            <person name="Manefield M."/>
            <person name="Russell T.L."/>
            <person name="Lee M.J."/>
        </authorList>
    </citation>
    <scope>NUCLEOTIDE SEQUENCE [LARGE SCALE GENOMIC DNA]</scope>
    <source>
        <strain evidence="6 7">DCMF</strain>
    </source>
</reference>
<dbReference type="AlphaFoldDB" id="A0A3G1KSL5"/>
<dbReference type="FunFam" id="3.40.50.300:FF:000425">
    <property type="entry name" value="Probable ABC transporter, ATP-binding subunit"/>
    <property type="match status" value="1"/>
</dbReference>
<dbReference type="Pfam" id="PF00005">
    <property type="entry name" value="ABC_tran"/>
    <property type="match status" value="1"/>
</dbReference>
<dbReference type="PROSITE" id="PS00211">
    <property type="entry name" value="ABC_TRANSPORTER_1"/>
    <property type="match status" value="1"/>
</dbReference>
<evidence type="ECO:0000256" key="4">
    <source>
        <dbReference type="ARBA" id="ARBA00066388"/>
    </source>
</evidence>
<dbReference type="PANTHER" id="PTHR42781:SF4">
    <property type="entry name" value="SPERMIDINE_PUTRESCINE IMPORT ATP-BINDING PROTEIN POTA"/>
    <property type="match status" value="1"/>
</dbReference>
<dbReference type="InterPro" id="IPR013611">
    <property type="entry name" value="Transp-assoc_OB_typ2"/>
</dbReference>
<protein>
    <recommendedName>
        <fullName evidence="4">ABC-type quaternary amine transporter</fullName>
        <ecNumber evidence="4">7.6.2.9</ecNumber>
    </recommendedName>
</protein>
<dbReference type="GO" id="GO:0005524">
    <property type="term" value="F:ATP binding"/>
    <property type="evidence" value="ECO:0007669"/>
    <property type="project" value="UniProtKB-KW"/>
</dbReference>
<dbReference type="InterPro" id="IPR003439">
    <property type="entry name" value="ABC_transporter-like_ATP-bd"/>
</dbReference>
<name>A0A3G1KSL5_FORW1</name>
<dbReference type="InterPro" id="IPR017871">
    <property type="entry name" value="ABC_transporter-like_CS"/>
</dbReference>
<dbReference type="PANTHER" id="PTHR42781">
    <property type="entry name" value="SPERMIDINE/PUTRESCINE IMPORT ATP-BINDING PROTEIN POTA"/>
    <property type="match status" value="1"/>
</dbReference>
<dbReference type="SUPFAM" id="SSF50331">
    <property type="entry name" value="MOP-like"/>
    <property type="match status" value="1"/>
</dbReference>
<dbReference type="Pfam" id="PF08402">
    <property type="entry name" value="TOBE_2"/>
    <property type="match status" value="1"/>
</dbReference>